<keyword evidence="3" id="KW-1185">Reference proteome</keyword>
<evidence type="ECO:0000256" key="1">
    <source>
        <dbReference type="SAM" id="SignalP"/>
    </source>
</evidence>
<dbReference type="Pfam" id="PF02520">
    <property type="entry name" value="ANIS5_cation-bd"/>
    <property type="match status" value="1"/>
</dbReference>
<dbReference type="OrthoDB" id="5841358at2759"/>
<dbReference type="Proteomes" id="UP000025227">
    <property type="component" value="Unplaced"/>
</dbReference>
<evidence type="ECO:0000313" key="4">
    <source>
        <dbReference type="WBParaSite" id="HCON_00016565-00001"/>
    </source>
</evidence>
<dbReference type="AlphaFoldDB" id="A0A7I4XXL8"/>
<reference evidence="4" key="1">
    <citation type="submission" date="2020-12" db="UniProtKB">
        <authorList>
            <consortium name="WormBaseParasite"/>
        </authorList>
    </citation>
    <scope>IDENTIFICATION</scope>
    <source>
        <strain evidence="4">MHco3</strain>
    </source>
</reference>
<protein>
    <submittedName>
        <fullName evidence="4">ANIS5_cation-bd domain-containing protein</fullName>
    </submittedName>
</protein>
<evidence type="ECO:0000313" key="3">
    <source>
        <dbReference type="Proteomes" id="UP000025227"/>
    </source>
</evidence>
<keyword evidence="1" id="KW-0732">Signal</keyword>
<dbReference type="WBParaSite" id="HCON_00016565-00001">
    <property type="protein sequence ID" value="HCON_00016565-00001"/>
    <property type="gene ID" value="HCON_00016565"/>
</dbReference>
<dbReference type="InterPro" id="IPR003677">
    <property type="entry name" value="ANIS5_cation-bd"/>
</dbReference>
<organism evidence="3 4">
    <name type="scientific">Haemonchus contortus</name>
    <name type="common">Barber pole worm</name>
    <dbReference type="NCBI Taxonomy" id="6289"/>
    <lineage>
        <taxon>Eukaryota</taxon>
        <taxon>Metazoa</taxon>
        <taxon>Ecdysozoa</taxon>
        <taxon>Nematoda</taxon>
        <taxon>Chromadorea</taxon>
        <taxon>Rhabditida</taxon>
        <taxon>Rhabditina</taxon>
        <taxon>Rhabditomorpha</taxon>
        <taxon>Strongyloidea</taxon>
        <taxon>Trichostrongylidae</taxon>
        <taxon>Haemonchus</taxon>
    </lineage>
</organism>
<feature type="chain" id="PRO_5029835928" evidence="1">
    <location>
        <begin position="19"/>
        <end position="334"/>
    </location>
</feature>
<sequence length="334" mass="36636">MSPILLLFLCSTGATLNGFEISLDTNALPSAVRLLEDQTPNLQPVLYNAVPVLDSSFPVEPKSSPAINDRPTNGFWPNPQAVRMFLGRNPNQQQPDSGSTAAKGPPVPSILIHQAIYPPVDEAITYPVTPEGTWDIYPGRESVPTLNPIIIEEVATPNLFVIQPTLKPEIPLQPTLKPEIPLSVLVHLISGGMGEGSGEDVDETTTPRTSDEVLPSFLIGVPDDVVQDYFKIKNNQELTKGEVKTSLEQLKQKLPPDSLKEYESSQLESEQLLAVERGRQAERIASMGEMAKQVAEQIQEIRANDSLTQNEEEVLVQEMVNTVSQELSDGLRMI</sequence>
<name>A0A7I4XXL8_HAECO</name>
<feature type="signal peptide" evidence="1">
    <location>
        <begin position="1"/>
        <end position="18"/>
    </location>
</feature>
<proteinExistence type="predicted"/>
<feature type="domain" description="SXP/RAL-2 family protein Ani s 5-like cation-binding" evidence="2">
    <location>
        <begin position="226"/>
        <end position="328"/>
    </location>
</feature>
<accession>A0A7I4XXL8</accession>
<dbReference type="OMA" id="SILIHQA"/>
<evidence type="ECO:0000259" key="2">
    <source>
        <dbReference type="Pfam" id="PF02520"/>
    </source>
</evidence>